<evidence type="ECO:0000256" key="4">
    <source>
        <dbReference type="ARBA" id="ARBA00010714"/>
    </source>
</evidence>
<name>A0A4V2Q335_9GAMM</name>
<reference evidence="17 18" key="1">
    <citation type="submission" date="2019-02" db="EMBL/GenBank/DDBJ databases">
        <title>Investigation of anaerobic lignin degradation for improved lignocellulosic biofuels.</title>
        <authorList>
            <person name="Deangelis K."/>
        </authorList>
    </citation>
    <scope>NUCLEOTIDE SEQUENCE [LARGE SCALE GENOMIC DNA]</scope>
    <source>
        <strain evidence="17 18">159R</strain>
    </source>
</reference>
<comment type="similarity">
    <text evidence="4 15">Belongs to the AcsB/BcsB family.</text>
</comment>
<dbReference type="EMBL" id="SJOI01000001">
    <property type="protein sequence ID" value="TCL05258.1"/>
    <property type="molecule type" value="Genomic_DNA"/>
</dbReference>
<evidence type="ECO:0000313" key="17">
    <source>
        <dbReference type="EMBL" id="TCL05258.1"/>
    </source>
</evidence>
<dbReference type="InterPro" id="IPR018513">
    <property type="entry name" value="Cell_synthase_bac"/>
</dbReference>
<comment type="subunit">
    <text evidence="5 15">Tightly associated with the cellulose synthase catalytic subunit.</text>
</comment>
<dbReference type="Gene3D" id="2.60.120.260">
    <property type="entry name" value="Galactose-binding domain-like"/>
    <property type="match status" value="2"/>
</dbReference>
<dbReference type="Proteomes" id="UP000294555">
    <property type="component" value="Unassembled WGS sequence"/>
</dbReference>
<evidence type="ECO:0000256" key="3">
    <source>
        <dbReference type="ARBA" id="ARBA00005186"/>
    </source>
</evidence>
<dbReference type="InterPro" id="IPR003920">
    <property type="entry name" value="Cell_synth_B"/>
</dbReference>
<dbReference type="Pfam" id="PF03170">
    <property type="entry name" value="BcsB"/>
    <property type="match status" value="1"/>
</dbReference>
<accession>A0A4V2Q335</accession>
<evidence type="ECO:0000256" key="9">
    <source>
        <dbReference type="ARBA" id="ARBA00022636"/>
    </source>
</evidence>
<keyword evidence="10 15" id="KW-0812">Transmembrane</keyword>
<dbReference type="NCBIfam" id="NF008324">
    <property type="entry name" value="PRK11114.1-2"/>
    <property type="match status" value="1"/>
</dbReference>
<comment type="function">
    <text evidence="1 15">Binds the cellulose synthase activator, bis-(3'-5') cyclic diguanylic acid (c-di-GMP).</text>
</comment>
<evidence type="ECO:0000256" key="2">
    <source>
        <dbReference type="ARBA" id="ARBA00004377"/>
    </source>
</evidence>
<evidence type="ECO:0000256" key="16">
    <source>
        <dbReference type="SAM" id="MobiDB-lite"/>
    </source>
</evidence>
<keyword evidence="12 15" id="KW-1133">Transmembrane helix</keyword>
<keyword evidence="11 15" id="KW-0135">Cellulose biosynthesis</keyword>
<dbReference type="PRINTS" id="PR01440">
    <property type="entry name" value="CELLSNTHASEB"/>
</dbReference>
<feature type="region of interest" description="Disordered" evidence="16">
    <location>
        <begin position="44"/>
        <end position="130"/>
    </location>
</feature>
<evidence type="ECO:0000256" key="8">
    <source>
        <dbReference type="ARBA" id="ARBA00022519"/>
    </source>
</evidence>
<evidence type="ECO:0000313" key="18">
    <source>
        <dbReference type="Proteomes" id="UP000294555"/>
    </source>
</evidence>
<evidence type="ECO:0000256" key="15">
    <source>
        <dbReference type="RuleBase" id="RU365021"/>
    </source>
</evidence>
<comment type="pathway">
    <text evidence="3 15">Glycan metabolism; bacterial cellulose biosynthesis.</text>
</comment>
<feature type="compositionally biased region" description="Polar residues" evidence="16">
    <location>
        <begin position="117"/>
        <end position="130"/>
    </location>
</feature>
<comment type="subcellular location">
    <subcellularLocation>
        <location evidence="2">Cell inner membrane</location>
        <topology evidence="2">Single-pass membrane protein</topology>
    </subcellularLocation>
</comment>
<dbReference type="PANTHER" id="PTHR39083">
    <property type="entry name" value="CYCLIC DI-GMP-BINDING PROTEIN"/>
    <property type="match status" value="1"/>
</dbReference>
<sequence>MPQRIGKIACFFVVIAIMGGLGFSAQINPAYGADNAEPAKPVYRLPPLPVPAGGQALPPGSADAQGAAGAASANPARSSADATPPSAPGAAASSDSGSAPDGGLPMDFPPPVISVAPQDNSGGQAADGQSAQINPIRDETINVATMGQPNGLTLSGGQLQSGVVFTLPQDQVATTARLFLALKVSPELAARDTSLRLTLNGQDLGNVALNQANAVDNVFQLDIPAAMVVGNNNLSFSVSDENTLQCDRNQSDKYWVTILPASHIQLSSQILDIGRDLGHFPRPFFDPLSMQSPSVSFIFGQTVKPEAVTAAAMLASYFGLLSNYRNVNFPVHLNELPVQNGILFGAPGEKIGDITLPAASGPTLQMIDNPLNPVYKLLLVVGRNSEELRQAAYRAISSPLPSRQDIIQVATQGIPLRQPYDAPRWIDTSKPVYLKDLAQNTDSLTVNGLYHDGIRIGFRAAPDLFLWDGDFFPVQIDYRFPTESWIDEDRSQLSITLNGTFLRSLSVNKRGLVETAWHKLGGDTRQESYSLQLSPYLIYGDNQLEFYFSLQPKPDAPCSLLTSNNIKSRIDPDSYIDLSKTHHFTLLPNLSYYVGAAFPFSRLADFSETVMLLPAKPEAGEIAALLAMAARAGNATGIPLNHVEVRLGLQGDNAQLADKDILVFSSLKQTALIGDLLASSPFEMRNGLLSVKAETLTDKLKGYFSGNFFRQGVEADRYLASTDAWRGFLSFASPWPGNRLVVMATATDSDQLAALNTDLQSLTINAGIRGDIAVISSENGVKSFSVGSQFPRGEMPWYMMIIWYANQHIIFLSLCGLLFAIVIGSSVTVLLARHAAKRLANSANK</sequence>
<keyword evidence="13 15" id="KW-0472">Membrane</keyword>
<proteinExistence type="inferred from homology"/>
<keyword evidence="18" id="KW-1185">Reference proteome</keyword>
<protein>
    <recommendedName>
        <fullName evidence="6 15">Cyclic di-GMP-binding protein</fullName>
    </recommendedName>
    <alternativeName>
        <fullName evidence="14 15">Cellulose synthase regulatory subunit</fullName>
    </alternativeName>
</protein>
<organism evidence="17 18">
    <name type="scientific">Sodalis ligni</name>
    <dbReference type="NCBI Taxonomy" id="2697027"/>
    <lineage>
        <taxon>Bacteria</taxon>
        <taxon>Pseudomonadati</taxon>
        <taxon>Pseudomonadota</taxon>
        <taxon>Gammaproteobacteria</taxon>
        <taxon>Enterobacterales</taxon>
        <taxon>Bruguierivoracaceae</taxon>
        <taxon>Sodalis</taxon>
    </lineage>
</organism>
<keyword evidence="8 15" id="KW-0997">Cell inner membrane</keyword>
<feature type="compositionally biased region" description="Low complexity" evidence="16">
    <location>
        <begin position="58"/>
        <end position="103"/>
    </location>
</feature>
<evidence type="ECO:0000256" key="6">
    <source>
        <dbReference type="ARBA" id="ARBA00021844"/>
    </source>
</evidence>
<evidence type="ECO:0000256" key="14">
    <source>
        <dbReference type="ARBA" id="ARBA00033444"/>
    </source>
</evidence>
<gene>
    <name evidence="17" type="ORF">EZJ58_3432</name>
</gene>
<evidence type="ECO:0000256" key="11">
    <source>
        <dbReference type="ARBA" id="ARBA00022916"/>
    </source>
</evidence>
<evidence type="ECO:0000256" key="12">
    <source>
        <dbReference type="ARBA" id="ARBA00022989"/>
    </source>
</evidence>
<evidence type="ECO:0000256" key="5">
    <source>
        <dbReference type="ARBA" id="ARBA00011437"/>
    </source>
</evidence>
<dbReference type="PANTHER" id="PTHR39083:SF1">
    <property type="entry name" value="CYCLIC DI-GMP-BINDING PROTEIN"/>
    <property type="match status" value="1"/>
</dbReference>
<dbReference type="UniPathway" id="UPA00694"/>
<dbReference type="GO" id="GO:0030244">
    <property type="term" value="P:cellulose biosynthetic process"/>
    <property type="evidence" value="ECO:0007669"/>
    <property type="project" value="UniProtKB-KW"/>
</dbReference>
<dbReference type="GO" id="GO:0005886">
    <property type="term" value="C:plasma membrane"/>
    <property type="evidence" value="ECO:0007669"/>
    <property type="project" value="UniProtKB-SubCell"/>
</dbReference>
<dbReference type="RefSeq" id="WP_243701485.1">
    <property type="nucleotide sequence ID" value="NZ_SJOI01000001.1"/>
</dbReference>
<keyword evidence="9 15" id="KW-0973">c-di-GMP</keyword>
<dbReference type="GO" id="GO:0006011">
    <property type="term" value="P:UDP-alpha-D-glucose metabolic process"/>
    <property type="evidence" value="ECO:0007669"/>
    <property type="project" value="InterPro"/>
</dbReference>
<evidence type="ECO:0000256" key="7">
    <source>
        <dbReference type="ARBA" id="ARBA00022475"/>
    </source>
</evidence>
<feature type="transmembrane region" description="Helical" evidence="15">
    <location>
        <begin position="809"/>
        <end position="832"/>
    </location>
</feature>
<dbReference type="AlphaFoldDB" id="A0A4V2Q335"/>
<evidence type="ECO:0000256" key="10">
    <source>
        <dbReference type="ARBA" id="ARBA00022692"/>
    </source>
</evidence>
<keyword evidence="7 15" id="KW-1003">Cell membrane</keyword>
<evidence type="ECO:0000256" key="13">
    <source>
        <dbReference type="ARBA" id="ARBA00023136"/>
    </source>
</evidence>
<comment type="caution">
    <text evidence="17">The sequence shown here is derived from an EMBL/GenBank/DDBJ whole genome shotgun (WGS) entry which is preliminary data.</text>
</comment>
<evidence type="ECO:0000256" key="1">
    <source>
        <dbReference type="ARBA" id="ARBA00002057"/>
    </source>
</evidence>